<dbReference type="Pfam" id="PF19888">
    <property type="entry name" value="DUF6361"/>
    <property type="match status" value="1"/>
</dbReference>
<dbReference type="RefSeq" id="WP_121164333.1">
    <property type="nucleotide sequence ID" value="NZ_RAPE01000001.1"/>
</dbReference>
<dbReference type="Proteomes" id="UP000281128">
    <property type="component" value="Unassembled WGS sequence"/>
</dbReference>
<evidence type="ECO:0000313" key="1">
    <source>
        <dbReference type="EMBL" id="RKF16887.1"/>
    </source>
</evidence>
<evidence type="ECO:0000313" key="2">
    <source>
        <dbReference type="Proteomes" id="UP000281128"/>
    </source>
</evidence>
<dbReference type="AlphaFoldDB" id="A0A3A8AY80"/>
<comment type="caution">
    <text evidence="1">The sequence shown here is derived from an EMBL/GenBank/DDBJ whole genome shotgun (WGS) entry which is preliminary data.</text>
</comment>
<gene>
    <name evidence="1" type="ORF">D6850_04990</name>
</gene>
<proteinExistence type="predicted"/>
<organism evidence="1 2">
    <name type="scientific">Roseovarius spongiae</name>
    <dbReference type="NCBI Taxonomy" id="2320272"/>
    <lineage>
        <taxon>Bacteria</taxon>
        <taxon>Pseudomonadati</taxon>
        <taxon>Pseudomonadota</taxon>
        <taxon>Alphaproteobacteria</taxon>
        <taxon>Rhodobacterales</taxon>
        <taxon>Roseobacteraceae</taxon>
        <taxon>Roseovarius</taxon>
    </lineage>
</organism>
<dbReference type="OrthoDB" id="1825624at2"/>
<sequence>MSFLAWIDFDQTDRDRTRRIMDLFGQEDSRDELGLGSVRDALADLMFPGTSTIQTRLRYMLFVPWIYQIAGELKGTASARREHARVLEIRLIEALLRGGETRNVIGSDSREKLKRLPSDVYWAGLLTLGIRRFQGSRNACLEATPGEAAALWAAGLPPAPDGFLSSPDSTAVFRLRNEEAGFLRDRLAHEAPHSLLTHLSRQITAADCDMIWHHPARSEWPDGIIAVVDHAERFSRLMHGASLLYNLMLSERAARMQGTKGGAWHERVETYSGKLDDWAEETPVRLFEDWDLRGLWLLAQGTTHDVKPHSRRFIETWRDSVMATRGRVHEDRAARALVSNREARLKGAKSRFRNEGALMRWSGASGTAMMNFRWQPVVANHVRDLVDAD</sequence>
<name>A0A3A8AY80_9RHOB</name>
<reference evidence="1 2" key="1">
    <citation type="submission" date="2018-09" db="EMBL/GenBank/DDBJ databases">
        <title>Roseovarius spongiae sp. nov., isolated from a marine sponge.</title>
        <authorList>
            <person name="Zhuang L."/>
            <person name="Luo L."/>
        </authorList>
    </citation>
    <scope>NUCLEOTIDE SEQUENCE [LARGE SCALE GENOMIC DNA]</scope>
    <source>
        <strain evidence="1 2">HN-E21</strain>
    </source>
</reference>
<accession>A0A3A8AY80</accession>
<dbReference type="InterPro" id="IPR045941">
    <property type="entry name" value="DUF6361"/>
</dbReference>
<keyword evidence="2" id="KW-1185">Reference proteome</keyword>
<dbReference type="EMBL" id="RAPE01000001">
    <property type="protein sequence ID" value="RKF16887.1"/>
    <property type="molecule type" value="Genomic_DNA"/>
</dbReference>
<protein>
    <submittedName>
        <fullName evidence="1">Uncharacterized protein</fullName>
    </submittedName>
</protein>